<dbReference type="AlphaFoldDB" id="A0A0L0VQ79"/>
<dbReference type="PANTHER" id="PTHR33069">
    <property type="entry name" value="CHROMOSOME 7, WHOLE GENOME SHOTGUN SEQUENCE-RELATED"/>
    <property type="match status" value="1"/>
</dbReference>
<proteinExistence type="predicted"/>
<dbReference type="Proteomes" id="UP000054564">
    <property type="component" value="Unassembled WGS sequence"/>
</dbReference>
<sequence length="427" mass="49389">MESHRERGELIFQGFRRLASKCDIKRESRYPESDEETSQVPQVGMRKGRKLLNLLKSNLVPLLQEQLGILSRVLRLDLSSSQEQDEFLDSNLELILEIQPQLEQNIDQIKSAFYLLCPEVSNDVVDQTYDSHYKDIKYARLDAINHILSYAVFPNMVKIFEESFKIIQQLGLSLEECKEPIDIGSTRERLATNTSDNRYSLESVISCINGSELDHCQESWSIEFSSIDEHLSDFTSWTNNLTIEQEKQDRSSRLNEQVLSSAMSEPAIKLAKSLIPITKLSRTFFRKLSQRGMNQKKLPKFTKMCSEQIETLARSASNLQIDLFELKRILIEETSLADFPKDLIIETVDMIKTDLESALFLILLYYVPVIPSDDNDEDEDDPIRSGVPIHNKEYFQDWFILWFTTFNVSLQNFIEIVKSIEANHPNP</sequence>
<gene>
    <name evidence="1" type="ORF">PSTG_05509</name>
</gene>
<reference evidence="2" key="1">
    <citation type="submission" date="2014-03" db="EMBL/GenBank/DDBJ databases">
        <title>The Genome Sequence of Puccinia striiformis f. sp. tritici PST-78.</title>
        <authorList>
            <consortium name="The Broad Institute Genome Sequencing Platform"/>
            <person name="Cuomo C."/>
            <person name="Hulbert S."/>
            <person name="Chen X."/>
            <person name="Walker B."/>
            <person name="Young S.K."/>
            <person name="Zeng Q."/>
            <person name="Gargeya S."/>
            <person name="Fitzgerald M."/>
            <person name="Haas B."/>
            <person name="Abouelleil A."/>
            <person name="Alvarado L."/>
            <person name="Arachchi H.M."/>
            <person name="Berlin A.M."/>
            <person name="Chapman S.B."/>
            <person name="Goldberg J."/>
            <person name="Griggs A."/>
            <person name="Gujja S."/>
            <person name="Hansen M."/>
            <person name="Howarth C."/>
            <person name="Imamovic A."/>
            <person name="Larimer J."/>
            <person name="McCowan C."/>
            <person name="Montmayeur A."/>
            <person name="Murphy C."/>
            <person name="Neiman D."/>
            <person name="Pearson M."/>
            <person name="Priest M."/>
            <person name="Roberts A."/>
            <person name="Saif S."/>
            <person name="Shea T."/>
            <person name="Sisk P."/>
            <person name="Sykes S."/>
            <person name="Wortman J."/>
            <person name="Nusbaum C."/>
            <person name="Birren B."/>
        </authorList>
    </citation>
    <scope>NUCLEOTIDE SEQUENCE [LARGE SCALE GENOMIC DNA]</scope>
    <source>
        <strain evidence="2">race PST-78</strain>
    </source>
</reference>
<accession>A0A0L0VQ79</accession>
<dbReference type="EMBL" id="AJIL01000031">
    <property type="protein sequence ID" value="KNF01155.1"/>
    <property type="molecule type" value="Genomic_DNA"/>
</dbReference>
<name>A0A0L0VQ79_9BASI</name>
<protein>
    <submittedName>
        <fullName evidence="1">Uncharacterized protein</fullName>
    </submittedName>
</protein>
<organism evidence="1 2">
    <name type="scientific">Puccinia striiformis f. sp. tritici PST-78</name>
    <dbReference type="NCBI Taxonomy" id="1165861"/>
    <lineage>
        <taxon>Eukaryota</taxon>
        <taxon>Fungi</taxon>
        <taxon>Dikarya</taxon>
        <taxon>Basidiomycota</taxon>
        <taxon>Pucciniomycotina</taxon>
        <taxon>Pucciniomycetes</taxon>
        <taxon>Pucciniales</taxon>
        <taxon>Pucciniaceae</taxon>
        <taxon>Puccinia</taxon>
    </lineage>
</organism>
<dbReference type="PANTHER" id="PTHR33069:SF3">
    <property type="entry name" value="DYNEIN HEAVY CHAIN TAIL DOMAIN-CONTAINING PROTEIN"/>
    <property type="match status" value="1"/>
</dbReference>
<comment type="caution">
    <text evidence="1">The sequence shown here is derived from an EMBL/GenBank/DDBJ whole genome shotgun (WGS) entry which is preliminary data.</text>
</comment>
<evidence type="ECO:0000313" key="1">
    <source>
        <dbReference type="EMBL" id="KNF01155.1"/>
    </source>
</evidence>
<evidence type="ECO:0000313" key="2">
    <source>
        <dbReference type="Proteomes" id="UP000054564"/>
    </source>
</evidence>
<keyword evidence="2" id="KW-1185">Reference proteome</keyword>